<dbReference type="EMBL" id="JAACJK010000067">
    <property type="protein sequence ID" value="KAF5334628.1"/>
    <property type="molecule type" value="Genomic_DNA"/>
</dbReference>
<name>A0A8H5C5Q7_9AGAR</name>
<reference evidence="2 3" key="1">
    <citation type="journal article" date="2020" name="ISME J.">
        <title>Uncovering the hidden diversity of litter-decomposition mechanisms in mushroom-forming fungi.</title>
        <authorList>
            <person name="Floudas D."/>
            <person name="Bentzer J."/>
            <person name="Ahren D."/>
            <person name="Johansson T."/>
            <person name="Persson P."/>
            <person name="Tunlid A."/>
        </authorList>
    </citation>
    <scope>NUCLEOTIDE SEQUENCE [LARGE SCALE GENOMIC DNA]</scope>
    <source>
        <strain evidence="2 3">CBS 175.51</strain>
    </source>
</reference>
<feature type="domain" description="CFA20" evidence="1">
    <location>
        <begin position="88"/>
        <end position="182"/>
    </location>
</feature>
<dbReference type="AlphaFoldDB" id="A0A8H5C5Q7"/>
<evidence type="ECO:0000259" key="1">
    <source>
        <dbReference type="Pfam" id="PF05018"/>
    </source>
</evidence>
<dbReference type="Pfam" id="PF05018">
    <property type="entry name" value="CFA20_dom"/>
    <property type="match status" value="1"/>
</dbReference>
<protein>
    <recommendedName>
        <fullName evidence="1">CFA20 domain-containing protein</fullName>
    </recommendedName>
</protein>
<dbReference type="PANTHER" id="PTHR12458">
    <property type="entry name" value="ORF PROTEIN"/>
    <property type="match status" value="1"/>
</dbReference>
<comment type="caution">
    <text evidence="2">The sequence shown here is derived from an EMBL/GenBank/DDBJ whole genome shotgun (WGS) entry which is preliminary data.</text>
</comment>
<evidence type="ECO:0000313" key="2">
    <source>
        <dbReference type="EMBL" id="KAF5334628.1"/>
    </source>
</evidence>
<proteinExistence type="predicted"/>
<evidence type="ECO:0000313" key="3">
    <source>
        <dbReference type="Proteomes" id="UP000541558"/>
    </source>
</evidence>
<dbReference type="OrthoDB" id="7486196at2759"/>
<keyword evidence="3" id="KW-1185">Reference proteome</keyword>
<organism evidence="2 3">
    <name type="scientific">Ephemerocybe angulata</name>
    <dbReference type="NCBI Taxonomy" id="980116"/>
    <lineage>
        <taxon>Eukaryota</taxon>
        <taxon>Fungi</taxon>
        <taxon>Dikarya</taxon>
        <taxon>Basidiomycota</taxon>
        <taxon>Agaricomycotina</taxon>
        <taxon>Agaricomycetes</taxon>
        <taxon>Agaricomycetidae</taxon>
        <taxon>Agaricales</taxon>
        <taxon>Agaricineae</taxon>
        <taxon>Psathyrellaceae</taxon>
        <taxon>Ephemerocybe</taxon>
    </lineage>
</organism>
<accession>A0A8H5C5Q7</accession>
<dbReference type="Proteomes" id="UP000541558">
    <property type="component" value="Unassembled WGS sequence"/>
</dbReference>
<sequence>MTQEMFNSAAHHPIISLFSSTGSRPLAIFSSSISHDANGLSCICLLHDGRSEPRPAAPVILLPPSASLSTTGKIQGTGGPSDSQGYTLDQTVLHLQSPDLRGTYIQCPPSAPHVAKGSPQVQDDIRLDAARINSSPTRSLGIRHPWIHLQVRNLGKDWSFEVGLVDTANRLGILRLSTFQVRLSKSFGFSDSCRKRFNSIWFLAP</sequence>
<dbReference type="InterPro" id="IPR040441">
    <property type="entry name" value="CFA20/CFAP20DC"/>
</dbReference>
<dbReference type="InterPro" id="IPR007714">
    <property type="entry name" value="CFA20_dom"/>
</dbReference>
<gene>
    <name evidence="2" type="ORF">D9611_011919</name>
</gene>